<protein>
    <submittedName>
        <fullName evidence="2">Uncharacterized protein</fullName>
    </submittedName>
</protein>
<keyword evidence="3" id="KW-1185">Reference proteome</keyword>
<gene>
    <name evidence="2" type="ORF">AFUS01_LOCUS40118</name>
</gene>
<keyword evidence="1" id="KW-0732">Signal</keyword>
<organism evidence="2 3">
    <name type="scientific">Allacma fusca</name>
    <dbReference type="NCBI Taxonomy" id="39272"/>
    <lineage>
        <taxon>Eukaryota</taxon>
        <taxon>Metazoa</taxon>
        <taxon>Ecdysozoa</taxon>
        <taxon>Arthropoda</taxon>
        <taxon>Hexapoda</taxon>
        <taxon>Collembola</taxon>
        <taxon>Symphypleona</taxon>
        <taxon>Sminthuridae</taxon>
        <taxon>Allacma</taxon>
    </lineage>
</organism>
<proteinExistence type="predicted"/>
<name>A0A8J2LEP7_9HEXA</name>
<dbReference type="AlphaFoldDB" id="A0A8J2LEP7"/>
<sequence length="254" mass="28986">MEILTFVTVIIFVVSCVVSESRSLPQPISQSRCYNKSLYRSTSIDVHQIEVAIADVQGEFCFRSLASPEINVILDKSTYGNELIWTMTVAKLSEDFCPYWNRSKECLSNHFLAHCSSDEVQKIRSDLLFNSGYVTSELACDPRKTTNNIFYLLKNALFGGLWECFDDMKHFELYYGCVVNQTGFYPFEDLPVSTEISILQKCGPALAKPCSQDDPVKELQLQMDYDAVIGAINDAYETLWRGFEYKEVQGFRLI</sequence>
<evidence type="ECO:0000313" key="2">
    <source>
        <dbReference type="EMBL" id="CAG7830306.1"/>
    </source>
</evidence>
<feature type="chain" id="PRO_5035281009" evidence="1">
    <location>
        <begin position="24"/>
        <end position="254"/>
    </location>
</feature>
<accession>A0A8J2LEP7</accession>
<evidence type="ECO:0000256" key="1">
    <source>
        <dbReference type="SAM" id="SignalP"/>
    </source>
</evidence>
<feature type="signal peptide" evidence="1">
    <location>
        <begin position="1"/>
        <end position="23"/>
    </location>
</feature>
<evidence type="ECO:0000313" key="3">
    <source>
        <dbReference type="Proteomes" id="UP000708208"/>
    </source>
</evidence>
<dbReference type="EMBL" id="CAJVCH010555240">
    <property type="protein sequence ID" value="CAG7830306.1"/>
    <property type="molecule type" value="Genomic_DNA"/>
</dbReference>
<reference evidence="2" key="1">
    <citation type="submission" date="2021-06" db="EMBL/GenBank/DDBJ databases">
        <authorList>
            <person name="Hodson N. C."/>
            <person name="Mongue J. A."/>
            <person name="Jaron S. K."/>
        </authorList>
    </citation>
    <scope>NUCLEOTIDE SEQUENCE</scope>
</reference>
<comment type="caution">
    <text evidence="2">The sequence shown here is derived from an EMBL/GenBank/DDBJ whole genome shotgun (WGS) entry which is preliminary data.</text>
</comment>
<dbReference type="Proteomes" id="UP000708208">
    <property type="component" value="Unassembled WGS sequence"/>
</dbReference>